<keyword evidence="1" id="KW-0732">Signal</keyword>
<accession>A0ABU1N2G6</accession>
<reference evidence="2 3" key="1">
    <citation type="submission" date="2023-07" db="EMBL/GenBank/DDBJ databases">
        <title>Sorghum-associated microbial communities from plants grown in Nebraska, USA.</title>
        <authorList>
            <person name="Schachtman D."/>
        </authorList>
    </citation>
    <scope>NUCLEOTIDE SEQUENCE [LARGE SCALE GENOMIC DNA]</scope>
    <source>
        <strain evidence="2 3">DS2154</strain>
    </source>
</reference>
<gene>
    <name evidence="2" type="ORF">J2800_003027</name>
</gene>
<protein>
    <submittedName>
        <fullName evidence="2">Uncharacterized protein</fullName>
    </submittedName>
</protein>
<comment type="caution">
    <text evidence="2">The sequence shown here is derived from an EMBL/GenBank/DDBJ whole genome shotgun (WGS) entry which is preliminary data.</text>
</comment>
<evidence type="ECO:0000313" key="2">
    <source>
        <dbReference type="EMBL" id="MDR6532271.1"/>
    </source>
</evidence>
<evidence type="ECO:0000313" key="3">
    <source>
        <dbReference type="Proteomes" id="UP001262754"/>
    </source>
</evidence>
<feature type="signal peptide" evidence="1">
    <location>
        <begin position="1"/>
        <end position="19"/>
    </location>
</feature>
<evidence type="ECO:0000256" key="1">
    <source>
        <dbReference type="SAM" id="SignalP"/>
    </source>
</evidence>
<organism evidence="2 3">
    <name type="scientific">Caulobacter rhizosphaerae</name>
    <dbReference type="NCBI Taxonomy" id="2010972"/>
    <lineage>
        <taxon>Bacteria</taxon>
        <taxon>Pseudomonadati</taxon>
        <taxon>Pseudomonadota</taxon>
        <taxon>Alphaproteobacteria</taxon>
        <taxon>Caulobacterales</taxon>
        <taxon>Caulobacteraceae</taxon>
        <taxon>Caulobacter</taxon>
    </lineage>
</organism>
<proteinExistence type="predicted"/>
<dbReference type="RefSeq" id="WP_310032720.1">
    <property type="nucleotide sequence ID" value="NZ_JAVDRL010000008.1"/>
</dbReference>
<name>A0ABU1N2G6_9CAUL</name>
<sequence>MRWVLLAILLLGFAPCAPAAAQPFKGEAARFRITNDADSATTKRIVSFGQVFRRGQVRASSRLTVKLGGAIARSQMDAKALYPDGSVRHAIITVQAPGMTGGGTLDGVIATAAAGLSPAVAAPPRPVPNVQLALTFHPRPDRVETFNIDLRNLAQAAGGGGARPWLNGPLVLERRYASERMHGVQVVFDVWTPAVGAPRVDVIFHNDIAQNPDISTQVYDASLSIDGTLAYRVQGVAHYPYATWHKVICADKAPPPRVTLDLELLIATGAVPRYARFQPDRSATDAVHKLATRNDRPLGSASVTPYMPATGGRSDIGPLPAWAVFYLLDPSRENQETLLANADAAGSIPWHARDVRTGGPIDIDQHPLVWLDRRGVAAPGVLGRRYEIRDTRWQPDDAHQPSLTYLPYLLTGSQYYRDELAMQAGFDLLSMNPEYRGQAAGILLGSQVRAVAWSLRTLANAAYILPSDSPLPHYFEAKLKGNLDEIVRRYVKGDELAAAGDLRGYLPGPYAQEGATPPWQSDYLVMVLGWIDSMGYPQARTIMAWMTNFVAGRFTNDKRGYDPIYGTPYFLFVADPKSTRLFSTWPEAFKATFDPVRQPVTTLDYPDWAGGYAALARASLASIINATGSAQARQAYGFVRAQTPLMDASYPKEPAFAIVLATPVQD</sequence>
<feature type="chain" id="PRO_5045803310" evidence="1">
    <location>
        <begin position="20"/>
        <end position="666"/>
    </location>
</feature>
<keyword evidence="3" id="KW-1185">Reference proteome</keyword>
<dbReference type="EMBL" id="JAVDRL010000008">
    <property type="protein sequence ID" value="MDR6532271.1"/>
    <property type="molecule type" value="Genomic_DNA"/>
</dbReference>
<dbReference type="Proteomes" id="UP001262754">
    <property type="component" value="Unassembled WGS sequence"/>
</dbReference>